<dbReference type="Proteomes" id="UP001150904">
    <property type="component" value="Unassembled WGS sequence"/>
</dbReference>
<name>A0A9W9TB34_9EURO</name>
<dbReference type="AlphaFoldDB" id="A0A9W9TB34"/>
<dbReference type="GeneID" id="83176654"/>
<evidence type="ECO:0008006" key="7">
    <source>
        <dbReference type="Google" id="ProtNLM"/>
    </source>
</evidence>
<dbReference type="PANTHER" id="PTHR41237">
    <property type="entry name" value="37S RIBOSOMAL PROTEIN MRP21, MITOCHONDRIAL"/>
    <property type="match status" value="1"/>
</dbReference>
<feature type="compositionally biased region" description="Polar residues" evidence="4">
    <location>
        <begin position="82"/>
        <end position="94"/>
    </location>
</feature>
<evidence type="ECO:0000256" key="4">
    <source>
        <dbReference type="SAM" id="MobiDB-lite"/>
    </source>
</evidence>
<feature type="region of interest" description="Disordered" evidence="4">
    <location>
        <begin position="1"/>
        <end position="129"/>
    </location>
</feature>
<reference evidence="5" key="1">
    <citation type="submission" date="2022-12" db="EMBL/GenBank/DDBJ databases">
        <authorList>
            <person name="Petersen C."/>
        </authorList>
    </citation>
    <scope>NUCLEOTIDE SEQUENCE</scope>
    <source>
        <strain evidence="5">IBT 15544</strain>
    </source>
</reference>
<feature type="compositionally biased region" description="Polar residues" evidence="4">
    <location>
        <begin position="110"/>
        <end position="129"/>
    </location>
</feature>
<dbReference type="RefSeq" id="XP_058311697.1">
    <property type="nucleotide sequence ID" value="XM_058449353.1"/>
</dbReference>
<feature type="compositionally biased region" description="Polar residues" evidence="4">
    <location>
        <begin position="58"/>
        <end position="74"/>
    </location>
</feature>
<dbReference type="Pfam" id="PF01165">
    <property type="entry name" value="Ribosomal_S21"/>
    <property type="match status" value="1"/>
</dbReference>
<gene>
    <name evidence="5" type="ORF">N7498_002291</name>
</gene>
<dbReference type="InterPro" id="IPR001911">
    <property type="entry name" value="Ribosomal_bS21"/>
</dbReference>
<keyword evidence="3" id="KW-0687">Ribonucleoprotein</keyword>
<keyword evidence="2" id="KW-0689">Ribosomal protein</keyword>
<evidence type="ECO:0000256" key="2">
    <source>
        <dbReference type="ARBA" id="ARBA00022980"/>
    </source>
</evidence>
<dbReference type="OrthoDB" id="2501249at2759"/>
<reference evidence="5" key="2">
    <citation type="journal article" date="2023" name="IMA Fungus">
        <title>Comparative genomic study of the Penicillium genus elucidates a diverse pangenome and 15 lateral gene transfer events.</title>
        <authorList>
            <person name="Petersen C."/>
            <person name="Sorensen T."/>
            <person name="Nielsen M.R."/>
            <person name="Sondergaard T.E."/>
            <person name="Sorensen J.L."/>
            <person name="Fitzpatrick D.A."/>
            <person name="Frisvad J.C."/>
            <person name="Nielsen K.L."/>
        </authorList>
    </citation>
    <scope>NUCLEOTIDE SEQUENCE</scope>
    <source>
        <strain evidence="5">IBT 15544</strain>
    </source>
</reference>
<evidence type="ECO:0000256" key="1">
    <source>
        <dbReference type="ARBA" id="ARBA00006640"/>
    </source>
</evidence>
<comment type="similarity">
    <text evidence="1">Belongs to the bacterial ribosomal protein bS21 family.</text>
</comment>
<evidence type="ECO:0000313" key="5">
    <source>
        <dbReference type="EMBL" id="KAJ5215884.1"/>
    </source>
</evidence>
<accession>A0A9W9TB34</accession>
<dbReference type="GO" id="GO:0005763">
    <property type="term" value="C:mitochondrial small ribosomal subunit"/>
    <property type="evidence" value="ECO:0007669"/>
    <property type="project" value="TreeGrafter"/>
</dbReference>
<protein>
    <recommendedName>
        <fullName evidence="7">Ribosomal protein S21</fullName>
    </recommendedName>
</protein>
<sequence length="221" mass="24661">MDARLLARGLRATPTPRLLSSRQQPQRFFPSTIRYNSSDSSSQNPSNQKPTEAVAPATPSNAEQPAPKSNTTAGSDFDDILNQLNLGSRNQPKSETPAGGSRRRGAPDSVSRTVAGSVGSQAWKDQSAQLASRKTELKLGPTLGRQVHVEPERGVDLAAAIRNLQITVNQNKIKAQSFEQKFHVRKGMVRKQQRRTRWRKLFRFSFQETVKKIQRMQAQGW</sequence>
<evidence type="ECO:0000256" key="3">
    <source>
        <dbReference type="ARBA" id="ARBA00023274"/>
    </source>
</evidence>
<organism evidence="5 6">
    <name type="scientific">Penicillium cinerascens</name>
    <dbReference type="NCBI Taxonomy" id="70096"/>
    <lineage>
        <taxon>Eukaryota</taxon>
        <taxon>Fungi</taxon>
        <taxon>Dikarya</taxon>
        <taxon>Ascomycota</taxon>
        <taxon>Pezizomycotina</taxon>
        <taxon>Eurotiomycetes</taxon>
        <taxon>Eurotiomycetidae</taxon>
        <taxon>Eurotiales</taxon>
        <taxon>Aspergillaceae</taxon>
        <taxon>Penicillium</taxon>
    </lineage>
</organism>
<comment type="caution">
    <text evidence="5">The sequence shown here is derived from an EMBL/GenBank/DDBJ whole genome shotgun (WGS) entry which is preliminary data.</text>
</comment>
<evidence type="ECO:0000313" key="6">
    <source>
        <dbReference type="Proteomes" id="UP001150904"/>
    </source>
</evidence>
<dbReference type="GO" id="GO:0070124">
    <property type="term" value="P:mitochondrial translational initiation"/>
    <property type="evidence" value="ECO:0007669"/>
    <property type="project" value="TreeGrafter"/>
</dbReference>
<dbReference type="InterPro" id="IPR052837">
    <property type="entry name" value="Mitoribosomal_bS21"/>
</dbReference>
<keyword evidence="6" id="KW-1185">Reference proteome</keyword>
<dbReference type="PANTHER" id="PTHR41237:SF1">
    <property type="entry name" value="SMALL RIBOSOMAL SUBUNIT PROTEIN BS21M"/>
    <property type="match status" value="1"/>
</dbReference>
<dbReference type="GO" id="GO:0003735">
    <property type="term" value="F:structural constituent of ribosome"/>
    <property type="evidence" value="ECO:0007669"/>
    <property type="project" value="InterPro"/>
</dbReference>
<proteinExistence type="inferred from homology"/>
<dbReference type="EMBL" id="JAPQKR010000005">
    <property type="protein sequence ID" value="KAJ5215884.1"/>
    <property type="molecule type" value="Genomic_DNA"/>
</dbReference>
<feature type="compositionally biased region" description="Low complexity" evidence="4">
    <location>
        <begin position="36"/>
        <end position="48"/>
    </location>
</feature>